<accession>M5GBG1</accession>
<organism evidence="1 2">
    <name type="scientific">Dacryopinax primogenitus (strain DJM 731)</name>
    <name type="common">Brown rot fungus</name>
    <dbReference type="NCBI Taxonomy" id="1858805"/>
    <lineage>
        <taxon>Eukaryota</taxon>
        <taxon>Fungi</taxon>
        <taxon>Dikarya</taxon>
        <taxon>Basidiomycota</taxon>
        <taxon>Agaricomycotina</taxon>
        <taxon>Dacrymycetes</taxon>
        <taxon>Dacrymycetales</taxon>
        <taxon>Dacrymycetaceae</taxon>
        <taxon>Dacryopinax</taxon>
    </lineage>
</organism>
<keyword evidence="2" id="KW-1185">Reference proteome</keyword>
<evidence type="ECO:0008006" key="3">
    <source>
        <dbReference type="Google" id="ProtNLM"/>
    </source>
</evidence>
<dbReference type="InterPro" id="IPR011009">
    <property type="entry name" value="Kinase-like_dom_sf"/>
</dbReference>
<dbReference type="OrthoDB" id="2906425at2759"/>
<gene>
    <name evidence="1" type="ORF">DACRYDRAFT_94332</name>
</gene>
<dbReference type="SUPFAM" id="SSF56112">
    <property type="entry name" value="Protein kinase-like (PK-like)"/>
    <property type="match status" value="1"/>
</dbReference>
<dbReference type="InterPro" id="IPR051678">
    <property type="entry name" value="AGP_Transferase"/>
</dbReference>
<reference evidence="1 2" key="1">
    <citation type="journal article" date="2012" name="Science">
        <title>The Paleozoic origin of enzymatic lignin decomposition reconstructed from 31 fungal genomes.</title>
        <authorList>
            <person name="Floudas D."/>
            <person name="Binder M."/>
            <person name="Riley R."/>
            <person name="Barry K."/>
            <person name="Blanchette R.A."/>
            <person name="Henrissat B."/>
            <person name="Martinez A.T."/>
            <person name="Otillar R."/>
            <person name="Spatafora J.W."/>
            <person name="Yadav J.S."/>
            <person name="Aerts A."/>
            <person name="Benoit I."/>
            <person name="Boyd A."/>
            <person name="Carlson A."/>
            <person name="Copeland A."/>
            <person name="Coutinho P.M."/>
            <person name="de Vries R.P."/>
            <person name="Ferreira P."/>
            <person name="Findley K."/>
            <person name="Foster B."/>
            <person name="Gaskell J."/>
            <person name="Glotzer D."/>
            <person name="Gorecki P."/>
            <person name="Heitman J."/>
            <person name="Hesse C."/>
            <person name="Hori C."/>
            <person name="Igarashi K."/>
            <person name="Jurgens J.A."/>
            <person name="Kallen N."/>
            <person name="Kersten P."/>
            <person name="Kohler A."/>
            <person name="Kuees U."/>
            <person name="Kumar T.K.A."/>
            <person name="Kuo A."/>
            <person name="LaButti K."/>
            <person name="Larrondo L.F."/>
            <person name="Lindquist E."/>
            <person name="Ling A."/>
            <person name="Lombard V."/>
            <person name="Lucas S."/>
            <person name="Lundell T."/>
            <person name="Martin R."/>
            <person name="McLaughlin D.J."/>
            <person name="Morgenstern I."/>
            <person name="Morin E."/>
            <person name="Murat C."/>
            <person name="Nagy L.G."/>
            <person name="Nolan M."/>
            <person name="Ohm R.A."/>
            <person name="Patyshakuliyeva A."/>
            <person name="Rokas A."/>
            <person name="Ruiz-Duenas F.J."/>
            <person name="Sabat G."/>
            <person name="Salamov A."/>
            <person name="Samejima M."/>
            <person name="Schmutz J."/>
            <person name="Slot J.C."/>
            <person name="St John F."/>
            <person name="Stenlid J."/>
            <person name="Sun H."/>
            <person name="Sun S."/>
            <person name="Syed K."/>
            <person name="Tsang A."/>
            <person name="Wiebenga A."/>
            <person name="Young D."/>
            <person name="Pisabarro A."/>
            <person name="Eastwood D.C."/>
            <person name="Martin F."/>
            <person name="Cullen D."/>
            <person name="Grigoriev I.V."/>
            <person name="Hibbett D.S."/>
        </authorList>
    </citation>
    <scope>NUCLEOTIDE SEQUENCE [LARGE SCALE GENOMIC DNA]</scope>
    <source>
        <strain evidence="1 2">DJM-731 SS1</strain>
    </source>
</reference>
<name>M5GBG1_DACPD</name>
<evidence type="ECO:0000313" key="1">
    <source>
        <dbReference type="EMBL" id="EJU03392.1"/>
    </source>
</evidence>
<dbReference type="AlphaFoldDB" id="M5GBG1"/>
<proteinExistence type="predicted"/>
<dbReference type="RefSeq" id="XP_040630286.1">
    <property type="nucleotide sequence ID" value="XM_040777213.1"/>
</dbReference>
<protein>
    <recommendedName>
        <fullName evidence="3">Aminoglycoside phosphotransferase domain-containing protein</fullName>
    </recommendedName>
</protein>
<evidence type="ECO:0000313" key="2">
    <source>
        <dbReference type="Proteomes" id="UP000030653"/>
    </source>
</evidence>
<dbReference type="STRING" id="1858805.M5GBG1"/>
<dbReference type="Proteomes" id="UP000030653">
    <property type="component" value="Unassembled WGS sequence"/>
</dbReference>
<dbReference type="EMBL" id="JH795860">
    <property type="protein sequence ID" value="EJU03392.1"/>
    <property type="molecule type" value="Genomic_DNA"/>
</dbReference>
<dbReference type="PANTHER" id="PTHR21310">
    <property type="entry name" value="AMINOGLYCOSIDE PHOSPHOTRANSFERASE-RELATED-RELATED"/>
    <property type="match status" value="1"/>
</dbReference>
<dbReference type="HOGENOM" id="CLU_1758740_0_0_1"/>
<sequence>MDIPVPAVYGFHPGNDNPVGTPWTLLQLIPGQPLSGIWPSLSPQAKLRVVEQVATWILKVFAVEFAQIGSLHFTSPQEGKRNLCESYPDLYVGSMITLRGLHQGYIRGPPRARDPASTAAEWYKQVLNGSMEYERDPPQPKPGPHVPP</sequence>
<dbReference type="PANTHER" id="PTHR21310:SF15">
    <property type="entry name" value="AMINOGLYCOSIDE PHOSPHOTRANSFERASE DOMAIN-CONTAINING PROTEIN"/>
    <property type="match status" value="1"/>
</dbReference>
<dbReference type="GeneID" id="63692275"/>